<organism evidence="1 2">
    <name type="scientific">Brachybacterium halotolerans</name>
    <dbReference type="NCBI Taxonomy" id="2795215"/>
    <lineage>
        <taxon>Bacteria</taxon>
        <taxon>Bacillati</taxon>
        <taxon>Actinomycetota</taxon>
        <taxon>Actinomycetes</taxon>
        <taxon>Micrococcales</taxon>
        <taxon>Dermabacteraceae</taxon>
        <taxon>Brachybacterium</taxon>
    </lineage>
</organism>
<proteinExistence type="predicted"/>
<accession>A0ABS1B9S0</accession>
<reference evidence="1 2" key="1">
    <citation type="submission" date="2020-12" db="EMBL/GenBank/DDBJ databases">
        <title>Brachybacterium sp. MASK1Z-5, whole genome shotgun sequence.</title>
        <authorList>
            <person name="Tuo L."/>
        </authorList>
    </citation>
    <scope>NUCLEOTIDE SEQUENCE [LARGE SCALE GENOMIC DNA]</scope>
    <source>
        <strain evidence="1 2">MASK1Z-5</strain>
    </source>
</reference>
<evidence type="ECO:0000313" key="2">
    <source>
        <dbReference type="Proteomes" id="UP000612352"/>
    </source>
</evidence>
<dbReference type="EMBL" id="JAEDAJ010000003">
    <property type="protein sequence ID" value="MBK0331400.1"/>
    <property type="molecule type" value="Genomic_DNA"/>
</dbReference>
<dbReference type="Pfam" id="PF07676">
    <property type="entry name" value="PD40"/>
    <property type="match status" value="1"/>
</dbReference>
<dbReference type="InterPro" id="IPR011659">
    <property type="entry name" value="WD40"/>
</dbReference>
<evidence type="ECO:0000313" key="1">
    <source>
        <dbReference type="EMBL" id="MBK0331400.1"/>
    </source>
</evidence>
<dbReference type="InterPro" id="IPR011042">
    <property type="entry name" value="6-blade_b-propeller_TolB-like"/>
</dbReference>
<name>A0ABS1B9S0_9MICO</name>
<comment type="caution">
    <text evidence="1">The sequence shown here is derived from an EMBL/GenBank/DDBJ whole genome shotgun (WGS) entry which is preliminary data.</text>
</comment>
<gene>
    <name evidence="1" type="ORF">I8D64_08300</name>
</gene>
<sequence length="311" mass="33598">MPSPAPSNVPWRTLAAGQVSRIRVWERGSGAIRTVHVSSERLFEAPNWRADGQLLVNAEGALWTLPSDGSQDPQRVDAPGLPPVNNDHVLAPDGTGVFASASDHHIWHVPFDGSPIRRATSEDGVWHFLHGVSPDGALLGYVRIELSGEDAWSRALIHTIRADGSDDRSVTTDPGPADGCEWTPDGSWILLNTEQFSTTPGHAQLARVRPDGTGIEQLTFDERVNWFPHIAPTGDVAVYLSFPPGTVGHPADRPVELRMVDVDDWTRPTTLLALDGGQGTINVPSWAPDGSAFAFVDYPFPDAPLPDEPAT</sequence>
<evidence type="ECO:0008006" key="3">
    <source>
        <dbReference type="Google" id="ProtNLM"/>
    </source>
</evidence>
<dbReference type="Gene3D" id="2.120.10.30">
    <property type="entry name" value="TolB, C-terminal domain"/>
    <property type="match status" value="1"/>
</dbReference>
<dbReference type="SUPFAM" id="SSF82171">
    <property type="entry name" value="DPP6 N-terminal domain-like"/>
    <property type="match status" value="1"/>
</dbReference>
<keyword evidence="2" id="KW-1185">Reference proteome</keyword>
<protein>
    <recommendedName>
        <fullName evidence="3">Biopolymer transporter Tol</fullName>
    </recommendedName>
</protein>
<dbReference type="Proteomes" id="UP000612352">
    <property type="component" value="Unassembled WGS sequence"/>
</dbReference>